<reference evidence="5" key="1">
    <citation type="submission" date="2016-07" db="EMBL/GenBank/DDBJ databases">
        <title>Sequence Frankia sp. strain CcI1.17.</title>
        <authorList>
            <person name="Ghodhbane-Gtari F."/>
            <person name="Swanson E."/>
            <person name="Gueddou A."/>
            <person name="Morris K."/>
            <person name="Hezbri K."/>
            <person name="Ktari A."/>
            <person name="Nouioui I."/>
            <person name="Abebe-Akele F."/>
            <person name="Simpson S."/>
            <person name="Thomas K."/>
            <person name="Gtari M."/>
            <person name="Tisa L.S."/>
            <person name="Hurst S."/>
        </authorList>
    </citation>
    <scope>NUCLEOTIDE SEQUENCE [LARGE SCALE GENOMIC DNA]</scope>
    <source>
        <strain evidence="5">Cc1.17</strain>
    </source>
</reference>
<dbReference type="OrthoDB" id="9802794at2"/>
<evidence type="ECO:0000313" key="4">
    <source>
        <dbReference type="EMBL" id="OHV28678.1"/>
    </source>
</evidence>
<gene>
    <name evidence="4" type="ORF">CC117_30145</name>
</gene>
<dbReference type="SUPFAM" id="SSF52374">
    <property type="entry name" value="Nucleotidylyl transferase"/>
    <property type="match status" value="1"/>
</dbReference>
<evidence type="ECO:0000259" key="3">
    <source>
        <dbReference type="Pfam" id="PF01467"/>
    </source>
</evidence>
<dbReference type="InterPro" id="IPR004821">
    <property type="entry name" value="Cyt_trans-like"/>
</dbReference>
<dbReference type="GO" id="GO:0016779">
    <property type="term" value="F:nucleotidyltransferase activity"/>
    <property type="evidence" value="ECO:0007669"/>
    <property type="project" value="UniProtKB-KW"/>
</dbReference>
<feature type="domain" description="Cytidyltransferase-like" evidence="3">
    <location>
        <begin position="6"/>
        <end position="132"/>
    </location>
</feature>
<dbReference type="Proteomes" id="UP000179627">
    <property type="component" value="Unassembled WGS sequence"/>
</dbReference>
<evidence type="ECO:0000313" key="5">
    <source>
        <dbReference type="Proteomes" id="UP000179627"/>
    </source>
</evidence>
<dbReference type="RefSeq" id="WP_071091739.1">
    <property type="nucleotide sequence ID" value="NZ_MBLM01000173.1"/>
</dbReference>
<dbReference type="NCBIfam" id="TIGR00125">
    <property type="entry name" value="cyt_tran_rel"/>
    <property type="match status" value="1"/>
</dbReference>
<evidence type="ECO:0000256" key="1">
    <source>
        <dbReference type="ARBA" id="ARBA00022679"/>
    </source>
</evidence>
<evidence type="ECO:0000256" key="2">
    <source>
        <dbReference type="ARBA" id="ARBA00022695"/>
    </source>
</evidence>
<name>A0A1S1Q1A4_9ACTN</name>
<dbReference type="EMBL" id="MBLM01000173">
    <property type="protein sequence ID" value="OHV28678.1"/>
    <property type="molecule type" value="Genomic_DNA"/>
</dbReference>
<organism evidence="4 5">
    <name type="scientific">Parafrankia colletiae</name>
    <dbReference type="NCBI Taxonomy" id="573497"/>
    <lineage>
        <taxon>Bacteria</taxon>
        <taxon>Bacillati</taxon>
        <taxon>Actinomycetota</taxon>
        <taxon>Actinomycetes</taxon>
        <taxon>Frankiales</taxon>
        <taxon>Frankiaceae</taxon>
        <taxon>Parafrankia</taxon>
    </lineage>
</organism>
<dbReference type="InterPro" id="IPR014729">
    <property type="entry name" value="Rossmann-like_a/b/a_fold"/>
</dbReference>
<dbReference type="Pfam" id="PF01467">
    <property type="entry name" value="CTP_transf_like"/>
    <property type="match status" value="1"/>
</dbReference>
<dbReference type="PANTHER" id="PTHR43793:SF1">
    <property type="entry name" value="FAD SYNTHASE"/>
    <property type="match status" value="1"/>
</dbReference>
<dbReference type="AlphaFoldDB" id="A0A1S1Q1A4"/>
<protein>
    <submittedName>
        <fullName evidence="4">Cytidyltransferase</fullName>
    </submittedName>
</protein>
<accession>A0A1S1Q1A4</accession>
<dbReference type="Gene3D" id="3.40.50.620">
    <property type="entry name" value="HUPs"/>
    <property type="match status" value="1"/>
</dbReference>
<proteinExistence type="predicted"/>
<keyword evidence="1 4" id="KW-0808">Transferase</keyword>
<dbReference type="InterPro" id="IPR050385">
    <property type="entry name" value="Archaeal_FAD_synthase"/>
</dbReference>
<keyword evidence="2" id="KW-0548">Nucleotidyltransferase</keyword>
<sequence>MTVVGYVPGAYDMFHIGHLNIIRRARDACDRLVAGVVTDDVVLAVKGRPPVVPLSERMEIVGSLRMVDDVVADPHRDKFDMWPTVRYDILFKGDDWRGTTRGRKLEADLSTVGARVIYFPYTIHTSSTLLRRFLSQPSGGTGVGTGGRAATSGES</sequence>
<dbReference type="PANTHER" id="PTHR43793">
    <property type="entry name" value="FAD SYNTHASE"/>
    <property type="match status" value="1"/>
</dbReference>
<keyword evidence="5" id="KW-1185">Reference proteome</keyword>
<comment type="caution">
    <text evidence="4">The sequence shown here is derived from an EMBL/GenBank/DDBJ whole genome shotgun (WGS) entry which is preliminary data.</text>
</comment>